<dbReference type="RefSeq" id="WP_006663658.1">
    <property type="nucleotide sequence ID" value="NZ_AOIP01000003.1"/>
</dbReference>
<proteinExistence type="predicted"/>
<dbReference type="OrthoDB" id="170337at2157"/>
<evidence type="ECO:0000256" key="1">
    <source>
        <dbReference type="SAM" id="Phobius"/>
    </source>
</evidence>
<dbReference type="EMBL" id="AOIP01000003">
    <property type="protein sequence ID" value="ELZ11517.1"/>
    <property type="molecule type" value="Genomic_DNA"/>
</dbReference>
<evidence type="ECO:0000313" key="3">
    <source>
        <dbReference type="Proteomes" id="UP000011591"/>
    </source>
</evidence>
<keyword evidence="3" id="KW-1185">Reference proteome</keyword>
<organism evidence="2 3">
    <name type="scientific">Natrialba aegyptia DSM 13077</name>
    <dbReference type="NCBI Taxonomy" id="1227491"/>
    <lineage>
        <taxon>Archaea</taxon>
        <taxon>Methanobacteriati</taxon>
        <taxon>Methanobacteriota</taxon>
        <taxon>Stenosarchaea group</taxon>
        <taxon>Halobacteria</taxon>
        <taxon>Halobacteriales</taxon>
        <taxon>Natrialbaceae</taxon>
        <taxon>Natrialba</taxon>
    </lineage>
</organism>
<comment type="caution">
    <text evidence="2">The sequence shown here is derived from an EMBL/GenBank/DDBJ whole genome shotgun (WGS) entry which is preliminary data.</text>
</comment>
<feature type="transmembrane region" description="Helical" evidence="1">
    <location>
        <begin position="74"/>
        <end position="98"/>
    </location>
</feature>
<protein>
    <submittedName>
        <fullName evidence="2">Uncharacterized protein</fullName>
    </submittedName>
</protein>
<dbReference type="AlphaFoldDB" id="M0BM35"/>
<gene>
    <name evidence="2" type="ORF">C480_00442</name>
</gene>
<feature type="transmembrane region" description="Helical" evidence="1">
    <location>
        <begin position="41"/>
        <end position="62"/>
    </location>
</feature>
<name>M0BM35_9EURY</name>
<dbReference type="PATRIC" id="fig|1227491.4.peg.90"/>
<accession>M0BM35</accession>
<sequence length="104" mass="10923">MPGSGQFVEAIAPRTTILLPFALLWVLLGAYLVLLEFAEESALLTVVEGVLGIVMAPIDALVHRTGEFFRESAVGAAVGYGLLIGYFYAIATVIGLAIDALAGR</sequence>
<keyword evidence="1" id="KW-1133">Transmembrane helix</keyword>
<dbReference type="Proteomes" id="UP000011591">
    <property type="component" value="Unassembled WGS sequence"/>
</dbReference>
<keyword evidence="1" id="KW-0812">Transmembrane</keyword>
<keyword evidence="1" id="KW-0472">Membrane</keyword>
<feature type="transmembrane region" description="Helical" evidence="1">
    <location>
        <begin position="16"/>
        <end position="35"/>
    </location>
</feature>
<reference evidence="2 3" key="1">
    <citation type="journal article" date="2014" name="PLoS Genet.">
        <title>Phylogenetically driven sequencing of extremely halophilic archaea reveals strategies for static and dynamic osmo-response.</title>
        <authorList>
            <person name="Becker E.A."/>
            <person name="Seitzer P.M."/>
            <person name="Tritt A."/>
            <person name="Larsen D."/>
            <person name="Krusor M."/>
            <person name="Yao A.I."/>
            <person name="Wu D."/>
            <person name="Madern D."/>
            <person name="Eisen J.A."/>
            <person name="Darling A.E."/>
            <person name="Facciotti M.T."/>
        </authorList>
    </citation>
    <scope>NUCLEOTIDE SEQUENCE [LARGE SCALE GENOMIC DNA]</scope>
    <source>
        <strain evidence="2 3">DSM 13077</strain>
    </source>
</reference>
<evidence type="ECO:0000313" key="2">
    <source>
        <dbReference type="EMBL" id="ELZ11517.1"/>
    </source>
</evidence>